<accession>A0A6J5N796</accession>
<reference evidence="1" key="1">
    <citation type="submission" date="2020-04" db="EMBL/GenBank/DDBJ databases">
        <authorList>
            <person name="Chiriac C."/>
            <person name="Salcher M."/>
            <person name="Ghai R."/>
            <person name="Kavagutti S V."/>
        </authorList>
    </citation>
    <scope>NUCLEOTIDE SEQUENCE</scope>
</reference>
<organism evidence="1">
    <name type="scientific">uncultured Caudovirales phage</name>
    <dbReference type="NCBI Taxonomy" id="2100421"/>
    <lineage>
        <taxon>Viruses</taxon>
        <taxon>Duplodnaviria</taxon>
        <taxon>Heunggongvirae</taxon>
        <taxon>Uroviricota</taxon>
        <taxon>Caudoviricetes</taxon>
        <taxon>Peduoviridae</taxon>
        <taxon>Maltschvirus</taxon>
        <taxon>Maltschvirus maltsch</taxon>
    </lineage>
</organism>
<proteinExistence type="predicted"/>
<dbReference type="EMBL" id="LR796615">
    <property type="protein sequence ID" value="CAB4154627.1"/>
    <property type="molecule type" value="Genomic_DNA"/>
</dbReference>
<evidence type="ECO:0000313" key="1">
    <source>
        <dbReference type="EMBL" id="CAB4154627.1"/>
    </source>
</evidence>
<sequence>MKLSQLAAKPQLVEVKLDDEDVIKEFGEPLEFWTWDRQPIDVFMQLAGASSKEPKLMIEIMRKLILDEKGKEIIQGEVMLPSNVLLKVIAKIVELLGK</sequence>
<gene>
    <name evidence="1" type="ORF">UFOVP647_16</name>
</gene>
<name>A0A6J5N796_9CAUD</name>
<protein>
    <submittedName>
        <fullName evidence="1">Uncharacterized protein</fullName>
    </submittedName>
</protein>